<dbReference type="eggNOG" id="COG3547">
    <property type="taxonomic scope" value="Bacteria"/>
</dbReference>
<evidence type="ECO:0000259" key="2">
    <source>
        <dbReference type="Pfam" id="PF02371"/>
    </source>
</evidence>
<organism evidence="3 4">
    <name type="scientific">Mesorhizobium amorphae CCNWGS0123</name>
    <dbReference type="NCBI Taxonomy" id="1082933"/>
    <lineage>
        <taxon>Bacteria</taxon>
        <taxon>Pseudomonadati</taxon>
        <taxon>Pseudomonadota</taxon>
        <taxon>Alphaproteobacteria</taxon>
        <taxon>Hyphomicrobiales</taxon>
        <taxon>Phyllobacteriaceae</taxon>
        <taxon>Mesorhizobium</taxon>
    </lineage>
</organism>
<dbReference type="PANTHER" id="PTHR33055">
    <property type="entry name" value="TRANSPOSASE FOR INSERTION SEQUENCE ELEMENT IS1111A"/>
    <property type="match status" value="1"/>
</dbReference>
<dbReference type="PANTHER" id="PTHR33055:SF3">
    <property type="entry name" value="PUTATIVE TRANSPOSASE FOR IS117-RELATED"/>
    <property type="match status" value="1"/>
</dbReference>
<dbReference type="GO" id="GO:0004803">
    <property type="term" value="F:transposase activity"/>
    <property type="evidence" value="ECO:0007669"/>
    <property type="project" value="InterPro"/>
</dbReference>
<dbReference type="AlphaFoldDB" id="G6YJ24"/>
<evidence type="ECO:0000313" key="4">
    <source>
        <dbReference type="Proteomes" id="UP000002949"/>
    </source>
</evidence>
<gene>
    <name evidence="3" type="ORF">MEA186_29997</name>
</gene>
<name>G6YJ24_9HYPH</name>
<reference evidence="3 4" key="1">
    <citation type="journal article" date="2012" name="J. Bacteriol.">
        <title>Draft Genome Sequence of Plant Growth-Promoting Rhizobium Mesorhizobium amorphae, Isolated from Zinc-Lead Mine Tailings.</title>
        <authorList>
            <person name="Hao X."/>
            <person name="Lin Y."/>
            <person name="Johnstone L."/>
            <person name="Baltrus D.A."/>
            <person name="Miller S.J."/>
            <person name="Wei G."/>
            <person name="Rensing C."/>
        </authorList>
    </citation>
    <scope>NUCLEOTIDE SEQUENCE [LARGE SCALE GENOMIC DNA]</scope>
    <source>
        <strain evidence="3 4">CCNWGS0123</strain>
    </source>
</reference>
<feature type="domain" description="Transposase IS116/IS110/IS902 C-terminal" evidence="2">
    <location>
        <begin position="283"/>
        <end position="353"/>
    </location>
</feature>
<feature type="domain" description="Transposase IS110-like N-terminal" evidence="1">
    <location>
        <begin position="65"/>
        <end position="211"/>
    </location>
</feature>
<evidence type="ECO:0000259" key="1">
    <source>
        <dbReference type="Pfam" id="PF01548"/>
    </source>
</evidence>
<dbReference type="EMBL" id="AGSN01000211">
    <property type="protein sequence ID" value="EHH05528.1"/>
    <property type="molecule type" value="Genomic_DNA"/>
</dbReference>
<dbReference type="NCBIfam" id="NF033542">
    <property type="entry name" value="transpos_IS110"/>
    <property type="match status" value="1"/>
</dbReference>
<accession>G6YJ24</accession>
<sequence length="424" mass="47371">MHGKLEVNVFEPTDAARSPLDVMFQGGDRWPALRAIKRRGLLGWAEPILTHGGRAMGEYSEAFVAFDVAKKKHAVAIAEGGRTGEVRFVGEVENSPAAIERTIKKLGKKYDRLHVCFAAGPTGYGLCRQVRDLGHDCMVVAPALIPKRPGERVKTNRRDAVTLARLHRAGELSGVWVPDVVHEAVRDLVRAREAAADDLRRKRQQLLSFLLRHGRIYETGGHWTLAHRRWLAHQSFEHTAQQIVFQEKIDAIEDAVQRLDRLDEQLRALVPTWSMARVVEAYQAMRGASFLVAVIFAAEIGDVRRFDTPPQLMAFLGLVPGERSTGDTVRRSSLTLAGNRRARRALVEAAWTYRYPARVSETLRARLEGLPKAVRDIAWKGQVRLCARYRRLSAAGKKPPVVVAAIAREMAAFLWAIGREVAPS</sequence>
<dbReference type="GO" id="GO:0003677">
    <property type="term" value="F:DNA binding"/>
    <property type="evidence" value="ECO:0007669"/>
    <property type="project" value="InterPro"/>
</dbReference>
<dbReference type="GO" id="GO:0006313">
    <property type="term" value="P:DNA transposition"/>
    <property type="evidence" value="ECO:0007669"/>
    <property type="project" value="InterPro"/>
</dbReference>
<dbReference type="InterPro" id="IPR003346">
    <property type="entry name" value="Transposase_20"/>
</dbReference>
<dbReference type="InterPro" id="IPR002525">
    <property type="entry name" value="Transp_IS110-like_N"/>
</dbReference>
<proteinExistence type="predicted"/>
<dbReference type="Proteomes" id="UP000002949">
    <property type="component" value="Unassembled WGS sequence"/>
</dbReference>
<dbReference type="InterPro" id="IPR047650">
    <property type="entry name" value="Transpos_IS110"/>
</dbReference>
<dbReference type="Pfam" id="PF02371">
    <property type="entry name" value="Transposase_20"/>
    <property type="match status" value="1"/>
</dbReference>
<dbReference type="PATRIC" id="fig|1082933.3.peg.5826"/>
<dbReference type="Pfam" id="PF01548">
    <property type="entry name" value="DEDD_Tnp_IS110"/>
    <property type="match status" value="1"/>
</dbReference>
<keyword evidence="4" id="KW-1185">Reference proteome</keyword>
<protein>
    <submittedName>
        <fullName evidence="3">Transposase</fullName>
    </submittedName>
</protein>
<evidence type="ECO:0000313" key="3">
    <source>
        <dbReference type="EMBL" id="EHH05528.1"/>
    </source>
</evidence>